<organism evidence="1">
    <name type="scientific">uncultured Armatimonadetes bacterium</name>
    <dbReference type="NCBI Taxonomy" id="157466"/>
    <lineage>
        <taxon>Bacteria</taxon>
        <taxon>Bacillati</taxon>
        <taxon>Armatimonadota</taxon>
        <taxon>environmental samples</taxon>
    </lineage>
</organism>
<proteinExistence type="predicted"/>
<evidence type="ECO:0000313" key="1">
    <source>
        <dbReference type="EMBL" id="CAA9236007.1"/>
    </source>
</evidence>
<sequence>MRFVPCSELPAWEDAKSAFVDWEDGMRPALQSAEADFV</sequence>
<dbReference type="AlphaFoldDB" id="A0A6J4HWS0"/>
<gene>
    <name evidence="1" type="ORF">AVDCRST_MAG63-1195</name>
</gene>
<dbReference type="EMBL" id="CADCTO010000161">
    <property type="protein sequence ID" value="CAA9236007.1"/>
    <property type="molecule type" value="Genomic_DNA"/>
</dbReference>
<protein>
    <submittedName>
        <fullName evidence="1">Uncharacterized protein</fullName>
    </submittedName>
</protein>
<reference evidence="1" key="1">
    <citation type="submission" date="2020-02" db="EMBL/GenBank/DDBJ databases">
        <authorList>
            <person name="Meier V. D."/>
        </authorList>
    </citation>
    <scope>NUCLEOTIDE SEQUENCE</scope>
    <source>
        <strain evidence="1">AVDCRST_MAG63</strain>
    </source>
</reference>
<name>A0A6J4HWS0_9BACT</name>
<accession>A0A6J4HWS0</accession>